<accession>A0ABD2WGC5</accession>
<evidence type="ECO:0000256" key="6">
    <source>
        <dbReference type="ARBA" id="ARBA00023163"/>
    </source>
</evidence>
<protein>
    <recommendedName>
        <fullName evidence="8">Mediator of RNA polymerase II transcription subunit 8</fullName>
    </recommendedName>
    <alternativeName>
        <fullName evidence="8">Mediator complex subunit 8</fullName>
    </alternativeName>
</protein>
<sequence>MHARDEKNLDTSIGSVQLRINELKEAISSMIFKIEHDGDSLNWPGLLDNFALLSGHLTSVSKSLSAEKVPLLRNFSVLPLLITPVRDELLVQMTEGRISTFAHDLVPDYLRTKPDPLVEQKIASYEPKAGNLTYDTQQKQVAQFGKIINHIHEIADKAKQEWESETSSRTSQPATSSTVDTHVLVYAIGSGKGLKSENVPMVQPVLNQANNNLMGMGRSPAGQPSGSVPGQMVGQMNKAVSSIKTNIKAASTMAPYDRR</sequence>
<name>A0ABD2WGC5_9HYME</name>
<evidence type="ECO:0000313" key="9">
    <source>
        <dbReference type="EMBL" id="KAL3391938.1"/>
    </source>
</evidence>
<dbReference type="AlphaFoldDB" id="A0ABD2WGC5"/>
<comment type="function">
    <text evidence="8">Component of the Mediator complex, a coactivator involved in the regulated transcription of nearly all RNA polymerase II-dependent genes. Mediator functions as a bridge to convey information from gene-specific regulatory proteins to the basal RNA polymerase II transcription machinery. Mediator is recruited to promoters by direct interactions with regulatory proteins and serves as a scaffold for the assembly of a functional preinitiation complex with RNA polymerase II and the general transcription factors.</text>
</comment>
<comment type="caution">
    <text evidence="9">The sequence shown here is derived from an EMBL/GenBank/DDBJ whole genome shotgun (WGS) entry which is preliminary data.</text>
</comment>
<keyword evidence="5 8" id="KW-0010">Activator</keyword>
<dbReference type="PANTHER" id="PTHR13074:SF9">
    <property type="entry name" value="MEDIATOR OF RNA POLYMERASE II TRANSCRIPTION SUBUNIT 8"/>
    <property type="match status" value="1"/>
</dbReference>
<dbReference type="EMBL" id="JBJJXI010000107">
    <property type="protein sequence ID" value="KAL3391938.1"/>
    <property type="molecule type" value="Genomic_DNA"/>
</dbReference>
<comment type="subunit">
    <text evidence="3 8">Component of the Mediator complex.</text>
</comment>
<evidence type="ECO:0000256" key="4">
    <source>
        <dbReference type="ARBA" id="ARBA00023015"/>
    </source>
</evidence>
<comment type="subcellular location">
    <subcellularLocation>
        <location evidence="1 8">Nucleus</location>
    </subcellularLocation>
</comment>
<keyword evidence="6 8" id="KW-0804">Transcription</keyword>
<dbReference type="GO" id="GO:0005634">
    <property type="term" value="C:nucleus"/>
    <property type="evidence" value="ECO:0007669"/>
    <property type="project" value="UniProtKB-SubCell"/>
</dbReference>
<dbReference type="Pfam" id="PF10232">
    <property type="entry name" value="Med8"/>
    <property type="match status" value="1"/>
</dbReference>
<evidence type="ECO:0000256" key="1">
    <source>
        <dbReference type="ARBA" id="ARBA00004123"/>
    </source>
</evidence>
<gene>
    <name evidence="8" type="primary">MED8</name>
    <name evidence="9" type="ORF">TKK_013275</name>
</gene>
<keyword evidence="4 8" id="KW-0805">Transcription regulation</keyword>
<dbReference type="InterPro" id="IPR019364">
    <property type="entry name" value="Mediatior_Med8_fun/met"/>
</dbReference>
<evidence type="ECO:0000256" key="3">
    <source>
        <dbReference type="ARBA" id="ARBA00011837"/>
    </source>
</evidence>
<evidence type="ECO:0000313" key="10">
    <source>
        <dbReference type="Proteomes" id="UP001627154"/>
    </source>
</evidence>
<keyword evidence="10" id="KW-1185">Reference proteome</keyword>
<reference evidence="9 10" key="1">
    <citation type="journal article" date="2024" name="bioRxiv">
        <title>A reference genome for Trichogramma kaykai: A tiny desert-dwelling parasitoid wasp with competing sex-ratio distorters.</title>
        <authorList>
            <person name="Culotta J."/>
            <person name="Lindsey A.R."/>
        </authorList>
    </citation>
    <scope>NUCLEOTIDE SEQUENCE [LARGE SCALE GENOMIC DNA]</scope>
    <source>
        <strain evidence="9 10">KSX58</strain>
    </source>
</reference>
<dbReference type="Gene3D" id="1.20.58.1710">
    <property type="match status" value="1"/>
</dbReference>
<evidence type="ECO:0000256" key="7">
    <source>
        <dbReference type="ARBA" id="ARBA00023242"/>
    </source>
</evidence>
<evidence type="ECO:0000256" key="2">
    <source>
        <dbReference type="ARBA" id="ARBA00005716"/>
    </source>
</evidence>
<proteinExistence type="inferred from homology"/>
<evidence type="ECO:0000256" key="8">
    <source>
        <dbReference type="RuleBase" id="RU364144"/>
    </source>
</evidence>
<keyword evidence="7 8" id="KW-0539">Nucleus</keyword>
<evidence type="ECO:0000256" key="5">
    <source>
        <dbReference type="ARBA" id="ARBA00023159"/>
    </source>
</evidence>
<dbReference type="Proteomes" id="UP001627154">
    <property type="component" value="Unassembled WGS sequence"/>
</dbReference>
<dbReference type="PANTHER" id="PTHR13074">
    <property type="entry name" value="MEDIATOR OF RNA POLYMERASE II TRANSCRIPTION SUBUNIT 8"/>
    <property type="match status" value="1"/>
</dbReference>
<comment type="similarity">
    <text evidence="2 8">Belongs to the Mediator complex subunit 8 family.</text>
</comment>
<organism evidence="9 10">
    <name type="scientific">Trichogramma kaykai</name>
    <dbReference type="NCBI Taxonomy" id="54128"/>
    <lineage>
        <taxon>Eukaryota</taxon>
        <taxon>Metazoa</taxon>
        <taxon>Ecdysozoa</taxon>
        <taxon>Arthropoda</taxon>
        <taxon>Hexapoda</taxon>
        <taxon>Insecta</taxon>
        <taxon>Pterygota</taxon>
        <taxon>Neoptera</taxon>
        <taxon>Endopterygota</taxon>
        <taxon>Hymenoptera</taxon>
        <taxon>Apocrita</taxon>
        <taxon>Proctotrupomorpha</taxon>
        <taxon>Chalcidoidea</taxon>
        <taxon>Trichogrammatidae</taxon>
        <taxon>Trichogramma</taxon>
    </lineage>
</organism>